<keyword evidence="9" id="KW-0862">Zinc</keyword>
<dbReference type="CDD" id="cd16833">
    <property type="entry name" value="YfiH"/>
    <property type="match status" value="1"/>
</dbReference>
<organism evidence="14 15">
    <name type="scientific">Macrococcus lamae</name>
    <dbReference type="NCBI Taxonomy" id="198484"/>
    <lineage>
        <taxon>Bacteria</taxon>
        <taxon>Bacillati</taxon>
        <taxon>Bacillota</taxon>
        <taxon>Bacilli</taxon>
        <taxon>Bacillales</taxon>
        <taxon>Staphylococcaceae</taxon>
        <taxon>Macrococcus</taxon>
    </lineage>
</organism>
<dbReference type="GO" id="GO:0016787">
    <property type="term" value="F:hydrolase activity"/>
    <property type="evidence" value="ECO:0007669"/>
    <property type="project" value="UniProtKB-KW"/>
</dbReference>
<sequence>MSQLLFLQEVKVTLFEVKPLHMAVANERVIGITIRHGGSSPYPADTMNMAHYIDDETANIVSNQARLAEVIRFPRRHWVFPIQTHGNHIAEVTDHHKGMNIDKITGDLHGYDGLWTKQEDILLTMCFADCVPVYLYSKIDQYIALGHAGWRGTLGMVTGQLIKAYDHPEALVCIIGPSICSDCYEVNQDIRDQFDQLPFNTEEFFELKENGCYKINLKALNREIAIYHGVKPENIKVSSECTAEHPDFFSYRKENGKTGRMLAFIGTRNDHDS</sequence>
<evidence type="ECO:0000256" key="3">
    <source>
        <dbReference type="ARBA" id="ARBA00001973"/>
    </source>
</evidence>
<dbReference type="GO" id="GO:0005507">
    <property type="term" value="F:copper ion binding"/>
    <property type="evidence" value="ECO:0007669"/>
    <property type="project" value="TreeGrafter"/>
</dbReference>
<dbReference type="PANTHER" id="PTHR30616">
    <property type="entry name" value="UNCHARACTERIZED PROTEIN YFIH"/>
    <property type="match status" value="1"/>
</dbReference>
<comment type="cofactor">
    <cofactor evidence="3">
        <name>Cu(2+)</name>
        <dbReference type="ChEBI" id="CHEBI:29036"/>
    </cofactor>
</comment>
<name>A0A4R6BTE2_9STAP</name>
<dbReference type="GO" id="GO:0017061">
    <property type="term" value="F:S-methyl-5-thioadenosine phosphorylase activity"/>
    <property type="evidence" value="ECO:0007669"/>
    <property type="project" value="UniProtKB-EC"/>
</dbReference>
<keyword evidence="8" id="KW-0378">Hydrolase</keyword>
<evidence type="ECO:0000256" key="1">
    <source>
        <dbReference type="ARBA" id="ARBA00000553"/>
    </source>
</evidence>
<accession>A0A4R6BTE2</accession>
<dbReference type="NCBIfam" id="TIGR00726">
    <property type="entry name" value="peptidoglycan editing factor PgeF"/>
    <property type="match status" value="1"/>
</dbReference>
<comment type="catalytic activity">
    <reaction evidence="1">
        <text>inosine + phosphate = alpha-D-ribose 1-phosphate + hypoxanthine</text>
        <dbReference type="Rhea" id="RHEA:27646"/>
        <dbReference type="ChEBI" id="CHEBI:17368"/>
        <dbReference type="ChEBI" id="CHEBI:17596"/>
        <dbReference type="ChEBI" id="CHEBI:43474"/>
        <dbReference type="ChEBI" id="CHEBI:57720"/>
        <dbReference type="EC" id="2.4.2.1"/>
    </reaction>
    <physiologicalReaction direction="left-to-right" evidence="1">
        <dbReference type="Rhea" id="RHEA:27647"/>
    </physiologicalReaction>
</comment>
<evidence type="ECO:0000256" key="2">
    <source>
        <dbReference type="ARBA" id="ARBA00001947"/>
    </source>
</evidence>
<gene>
    <name evidence="14" type="primary">pgeF</name>
    <name evidence="14" type="ORF">ERX29_08990</name>
</gene>
<evidence type="ECO:0000256" key="6">
    <source>
        <dbReference type="ARBA" id="ARBA00022679"/>
    </source>
</evidence>
<evidence type="ECO:0000256" key="5">
    <source>
        <dbReference type="ARBA" id="ARBA00007353"/>
    </source>
</evidence>
<dbReference type="InterPro" id="IPR038371">
    <property type="entry name" value="Cu_polyphenol_OxRdtase_sf"/>
</dbReference>
<proteinExistence type="inferred from homology"/>
<evidence type="ECO:0000313" key="14">
    <source>
        <dbReference type="EMBL" id="TDM07342.1"/>
    </source>
</evidence>
<comment type="caution">
    <text evidence="14">The sequence shown here is derived from an EMBL/GenBank/DDBJ whole genome shotgun (WGS) entry which is preliminary data.</text>
</comment>
<reference evidence="14 15" key="1">
    <citation type="submission" date="2019-01" db="EMBL/GenBank/DDBJ databases">
        <title>Draft genome sequences of the type strains of six Macrococcus species.</title>
        <authorList>
            <person name="Mazhar S."/>
            <person name="Altermann E."/>
            <person name="Hill C."/>
            <person name="Mcauliffe O."/>
        </authorList>
    </citation>
    <scope>NUCLEOTIDE SEQUENCE [LARGE SCALE GENOMIC DNA]</scope>
    <source>
        <strain evidence="14 15">CCM4815</strain>
    </source>
</reference>
<evidence type="ECO:0000256" key="12">
    <source>
        <dbReference type="ARBA" id="ARBA00049893"/>
    </source>
</evidence>
<dbReference type="InterPro" id="IPR011324">
    <property type="entry name" value="Cytotoxic_necrot_fac-like_cat"/>
</dbReference>
<comment type="function">
    <text evidence="4">Purine nucleoside enzyme that catalyzes the phosphorolysis of adenosine and inosine nucleosides, yielding D-ribose 1-phosphate and the respective free bases, adenine and hypoxanthine. Also catalyzes the phosphorolysis of S-methyl-5'-thioadenosine into adenine and S-methyl-5-thio-alpha-D-ribose 1-phosphate. Also has adenosine deaminase activity.</text>
</comment>
<comment type="similarity">
    <text evidence="5 13">Belongs to the purine nucleoside phosphorylase YfiH/LACC1 family.</text>
</comment>
<dbReference type="AlphaFoldDB" id="A0A4R6BTE2"/>
<comment type="catalytic activity">
    <reaction evidence="11">
        <text>adenosine + phosphate = alpha-D-ribose 1-phosphate + adenine</text>
        <dbReference type="Rhea" id="RHEA:27642"/>
        <dbReference type="ChEBI" id="CHEBI:16335"/>
        <dbReference type="ChEBI" id="CHEBI:16708"/>
        <dbReference type="ChEBI" id="CHEBI:43474"/>
        <dbReference type="ChEBI" id="CHEBI:57720"/>
        <dbReference type="EC" id="2.4.2.1"/>
    </reaction>
    <physiologicalReaction direction="left-to-right" evidence="11">
        <dbReference type="Rhea" id="RHEA:27643"/>
    </physiologicalReaction>
</comment>
<evidence type="ECO:0000256" key="7">
    <source>
        <dbReference type="ARBA" id="ARBA00022723"/>
    </source>
</evidence>
<evidence type="ECO:0000256" key="8">
    <source>
        <dbReference type="ARBA" id="ARBA00022801"/>
    </source>
</evidence>
<evidence type="ECO:0000256" key="4">
    <source>
        <dbReference type="ARBA" id="ARBA00003215"/>
    </source>
</evidence>
<protein>
    <recommendedName>
        <fullName evidence="13">Purine nucleoside phosphorylase</fullName>
    </recommendedName>
</protein>
<comment type="cofactor">
    <cofactor evidence="2">
        <name>Zn(2+)</name>
        <dbReference type="ChEBI" id="CHEBI:29105"/>
    </cofactor>
</comment>
<evidence type="ECO:0000313" key="15">
    <source>
        <dbReference type="Proteomes" id="UP000294802"/>
    </source>
</evidence>
<comment type="catalytic activity">
    <reaction evidence="10">
        <text>adenosine + H2O + H(+) = inosine + NH4(+)</text>
        <dbReference type="Rhea" id="RHEA:24408"/>
        <dbReference type="ChEBI" id="CHEBI:15377"/>
        <dbReference type="ChEBI" id="CHEBI:15378"/>
        <dbReference type="ChEBI" id="CHEBI:16335"/>
        <dbReference type="ChEBI" id="CHEBI:17596"/>
        <dbReference type="ChEBI" id="CHEBI:28938"/>
        <dbReference type="EC" id="3.5.4.4"/>
    </reaction>
    <physiologicalReaction direction="left-to-right" evidence="10">
        <dbReference type="Rhea" id="RHEA:24409"/>
    </physiologicalReaction>
</comment>
<comment type="catalytic activity">
    <reaction evidence="12">
        <text>S-methyl-5'-thioadenosine + phosphate = 5-(methylsulfanyl)-alpha-D-ribose 1-phosphate + adenine</text>
        <dbReference type="Rhea" id="RHEA:11852"/>
        <dbReference type="ChEBI" id="CHEBI:16708"/>
        <dbReference type="ChEBI" id="CHEBI:17509"/>
        <dbReference type="ChEBI" id="CHEBI:43474"/>
        <dbReference type="ChEBI" id="CHEBI:58533"/>
        <dbReference type="EC" id="2.4.2.28"/>
    </reaction>
    <physiologicalReaction direction="left-to-right" evidence="12">
        <dbReference type="Rhea" id="RHEA:11853"/>
    </physiologicalReaction>
</comment>
<evidence type="ECO:0000256" key="11">
    <source>
        <dbReference type="ARBA" id="ARBA00048968"/>
    </source>
</evidence>
<keyword evidence="7" id="KW-0479">Metal-binding</keyword>
<dbReference type="EMBL" id="SCWB01000015">
    <property type="protein sequence ID" value="TDM07342.1"/>
    <property type="molecule type" value="Genomic_DNA"/>
</dbReference>
<evidence type="ECO:0000256" key="10">
    <source>
        <dbReference type="ARBA" id="ARBA00047989"/>
    </source>
</evidence>
<dbReference type="SUPFAM" id="SSF64438">
    <property type="entry name" value="CNF1/YfiH-like putative cysteine hydrolases"/>
    <property type="match status" value="1"/>
</dbReference>
<keyword evidence="6" id="KW-0808">Transferase</keyword>
<evidence type="ECO:0000256" key="9">
    <source>
        <dbReference type="ARBA" id="ARBA00022833"/>
    </source>
</evidence>
<evidence type="ECO:0000256" key="13">
    <source>
        <dbReference type="RuleBase" id="RU361274"/>
    </source>
</evidence>
<dbReference type="InterPro" id="IPR003730">
    <property type="entry name" value="Cu_polyphenol_OxRdtase"/>
</dbReference>
<dbReference type="Pfam" id="PF02578">
    <property type="entry name" value="Cu-oxidase_4"/>
    <property type="match status" value="1"/>
</dbReference>
<dbReference type="Gene3D" id="3.60.140.10">
    <property type="entry name" value="CNF1/YfiH-like putative cysteine hydrolases"/>
    <property type="match status" value="1"/>
</dbReference>
<dbReference type="PANTHER" id="PTHR30616:SF2">
    <property type="entry name" value="PURINE NUCLEOSIDE PHOSPHORYLASE LACC1"/>
    <property type="match status" value="1"/>
</dbReference>
<keyword evidence="15" id="KW-1185">Reference proteome</keyword>
<dbReference type="OrthoDB" id="4279at2"/>
<dbReference type="Proteomes" id="UP000294802">
    <property type="component" value="Unassembled WGS sequence"/>
</dbReference>